<proteinExistence type="predicted"/>
<feature type="transmembrane region" description="Helical" evidence="1">
    <location>
        <begin position="211"/>
        <end position="234"/>
    </location>
</feature>
<keyword evidence="1" id="KW-0812">Transmembrane</keyword>
<dbReference type="Proteomes" id="UP000306509">
    <property type="component" value="Unassembled WGS sequence"/>
</dbReference>
<gene>
    <name evidence="3" type="ORF">DSM106044_02891</name>
</gene>
<dbReference type="RefSeq" id="WP_027295097.1">
    <property type="nucleotide sequence ID" value="NZ_CABMJZ010000140.1"/>
</dbReference>
<dbReference type="STRING" id="180332.GCA_000797495_05109"/>
<accession>A0A4U8Q7W8</accession>
<evidence type="ECO:0000256" key="1">
    <source>
        <dbReference type="SAM" id="Phobius"/>
    </source>
</evidence>
<evidence type="ECO:0000313" key="3">
    <source>
        <dbReference type="EMBL" id="TLD00223.1"/>
    </source>
</evidence>
<feature type="transmembrane region" description="Helical" evidence="1">
    <location>
        <begin position="310"/>
        <end position="330"/>
    </location>
</feature>
<dbReference type="EMBL" id="QGQD01000057">
    <property type="protein sequence ID" value="TLD00223.1"/>
    <property type="molecule type" value="Genomic_DNA"/>
</dbReference>
<evidence type="ECO:0000313" key="4">
    <source>
        <dbReference type="Proteomes" id="UP000306509"/>
    </source>
</evidence>
<comment type="caution">
    <text evidence="3">The sequence shown here is derived from an EMBL/GenBank/DDBJ whole genome shotgun (WGS) entry which is preliminary data.</text>
</comment>
<name>A0A4U8Q7W8_9FIRM</name>
<keyword evidence="1" id="KW-1133">Transmembrane helix</keyword>
<organism evidence="3 4">
    <name type="scientific">Robinsoniella peoriensis</name>
    <dbReference type="NCBI Taxonomy" id="180332"/>
    <lineage>
        <taxon>Bacteria</taxon>
        <taxon>Bacillati</taxon>
        <taxon>Bacillota</taxon>
        <taxon>Clostridia</taxon>
        <taxon>Lachnospirales</taxon>
        <taxon>Lachnospiraceae</taxon>
        <taxon>Robinsoniella</taxon>
    </lineage>
</organism>
<reference evidence="3 4" key="1">
    <citation type="journal article" date="2019" name="Anaerobe">
        <title>Detection of Robinsoniella peoriensis in multiple bone samples of a trauma patient.</title>
        <authorList>
            <person name="Schrottner P."/>
            <person name="Hartwich K."/>
            <person name="Bunk B."/>
            <person name="Schober I."/>
            <person name="Helbig S."/>
            <person name="Rudolph W.W."/>
            <person name="Gunzer F."/>
        </authorList>
    </citation>
    <scope>NUCLEOTIDE SEQUENCE [LARGE SCALE GENOMIC DNA]</scope>
    <source>
        <strain evidence="3 4">DSM 106044</strain>
    </source>
</reference>
<keyword evidence="4" id="KW-1185">Reference proteome</keyword>
<feature type="transmembrane region" description="Helical" evidence="1">
    <location>
        <begin position="6"/>
        <end position="26"/>
    </location>
</feature>
<feature type="domain" description="MacB-like periplasmic core" evidence="2">
    <location>
        <begin position="110"/>
        <end position="192"/>
    </location>
</feature>
<protein>
    <submittedName>
        <fullName evidence="3">MacB-like periplasmic core domain protein</fullName>
    </submittedName>
</protein>
<keyword evidence="1" id="KW-0472">Membrane</keyword>
<dbReference type="InterPro" id="IPR025857">
    <property type="entry name" value="MacB_PCD"/>
</dbReference>
<dbReference type="AlphaFoldDB" id="A0A4U8Q7W8"/>
<dbReference type="OrthoDB" id="1864188at2"/>
<evidence type="ECO:0000259" key="2">
    <source>
        <dbReference type="Pfam" id="PF12704"/>
    </source>
</evidence>
<dbReference type="Pfam" id="PF12704">
    <property type="entry name" value="MacB_PCD"/>
    <property type="match status" value="1"/>
</dbReference>
<feature type="transmembrane region" description="Helical" evidence="1">
    <location>
        <begin position="246"/>
        <end position="267"/>
    </location>
</feature>
<sequence length="340" mass="38956">MMLKKYWARIVGALLMILCYGLAVFYNGKMMSDNPGTATAVLTDNRLDAKSASDIQKTELNQDNPLLFTIWGEKENVMLSNKKYQRNSSATAVLVCNNPQLLFNGTAALAPEDKNGCLIDKKTAYDLFGSTDVVGKQLEYQDRKLTVRGILNGIDDERQMVVMQADGDAQNLDSFTVKVPEGKEAETIVNELLMRHALEGKIMDLDLLKGITRIFILLLPIFFAFGIMFTFLRYAREEKGQGISAYIWWGALIVMLIMTIWGVSRFITIPKEMIPTKWSDFDFWTNLWKKKEEAFLFLIQSAKHQPQIDMILAFFHSIFFSVVSIILYFMSFRKRREILE</sequence>